<sequence>MDYEPDGSKAKKLRVLIYGPVGAGKSSFINSVITAIRGRSYVRAEANNARKDTKSFTKEYKAHKIRRQGGGHLPIVFSDIMGLEDGQDVGVRAEDIQLAMEGHVKEGYKFNPTSTLSKNDTTHYNPCPTPDDQVHVLVCLLNVNSTEITPSVIQKMKAIREKARDLGIPQIAIGTHIDKCCGIIEKDVKDVYKSTHLKKKMTEFSSAVGIPLNCLFPVKNYSDDPEPKDDMDILILTAVKHILNYGDDFLDDM</sequence>
<evidence type="ECO:0000313" key="1">
    <source>
        <dbReference type="Ensembl" id="ENSSORP00005004124.1"/>
    </source>
</evidence>
<dbReference type="PANTHER" id="PTHR14241:SF1">
    <property type="entry name" value="INTERFERON-INDUCED PROTEIN 44-RELATED"/>
    <property type="match status" value="1"/>
</dbReference>
<dbReference type="AlphaFoldDB" id="A0A672YHU4"/>
<reference evidence="1" key="3">
    <citation type="submission" date="2025-09" db="UniProtKB">
        <authorList>
            <consortium name="Ensembl"/>
        </authorList>
    </citation>
    <scope>IDENTIFICATION</scope>
</reference>
<dbReference type="PANTHER" id="PTHR14241">
    <property type="entry name" value="INTERFERON-INDUCED PROTEIN 44"/>
    <property type="match status" value="1"/>
</dbReference>
<dbReference type="GO" id="GO:0006955">
    <property type="term" value="P:immune response"/>
    <property type="evidence" value="ECO:0007669"/>
    <property type="project" value="TreeGrafter"/>
</dbReference>
<dbReference type="InParanoid" id="A0A672YHU4"/>
<proteinExistence type="predicted"/>
<protein>
    <submittedName>
        <fullName evidence="1">Uncharacterized protein</fullName>
    </submittedName>
</protein>
<dbReference type="SUPFAM" id="SSF52540">
    <property type="entry name" value="P-loop containing nucleoside triphosphate hydrolases"/>
    <property type="match status" value="1"/>
</dbReference>
<dbReference type="CDD" id="cd00882">
    <property type="entry name" value="Ras_like_GTPase"/>
    <property type="match status" value="1"/>
</dbReference>
<dbReference type="Gene3D" id="3.40.50.300">
    <property type="entry name" value="P-loop containing nucleotide triphosphate hydrolases"/>
    <property type="match status" value="1"/>
</dbReference>
<keyword evidence="2" id="KW-1185">Reference proteome</keyword>
<dbReference type="Ensembl" id="ENSSORT00005004246.1">
    <property type="protein sequence ID" value="ENSSORP00005004124.1"/>
    <property type="gene ID" value="ENSSORG00005002516.1"/>
</dbReference>
<gene>
    <name evidence="1" type="primary">LOC115413142</name>
</gene>
<reference evidence="1" key="1">
    <citation type="submission" date="2019-06" db="EMBL/GenBank/DDBJ databases">
        <authorList>
            <consortium name="Wellcome Sanger Institute Data Sharing"/>
        </authorList>
    </citation>
    <scope>NUCLEOTIDE SEQUENCE [LARGE SCALE GENOMIC DNA]</scope>
</reference>
<accession>A0A672YHU4</accession>
<dbReference type="Proteomes" id="UP000472271">
    <property type="component" value="Chromosome 22"/>
</dbReference>
<organism evidence="1 2">
    <name type="scientific">Sphaeramia orbicularis</name>
    <name type="common">orbiculate cardinalfish</name>
    <dbReference type="NCBI Taxonomy" id="375764"/>
    <lineage>
        <taxon>Eukaryota</taxon>
        <taxon>Metazoa</taxon>
        <taxon>Chordata</taxon>
        <taxon>Craniata</taxon>
        <taxon>Vertebrata</taxon>
        <taxon>Euteleostomi</taxon>
        <taxon>Actinopterygii</taxon>
        <taxon>Neopterygii</taxon>
        <taxon>Teleostei</taxon>
        <taxon>Neoteleostei</taxon>
        <taxon>Acanthomorphata</taxon>
        <taxon>Gobiaria</taxon>
        <taxon>Kurtiformes</taxon>
        <taxon>Apogonoidei</taxon>
        <taxon>Apogonidae</taxon>
        <taxon>Apogoninae</taxon>
        <taxon>Sphaeramia</taxon>
    </lineage>
</organism>
<name>A0A672YHU4_9TELE</name>
<dbReference type="InterPro" id="IPR027417">
    <property type="entry name" value="P-loop_NTPase"/>
</dbReference>
<evidence type="ECO:0000313" key="2">
    <source>
        <dbReference type="Proteomes" id="UP000472271"/>
    </source>
</evidence>
<reference evidence="1" key="2">
    <citation type="submission" date="2025-08" db="UniProtKB">
        <authorList>
            <consortium name="Ensembl"/>
        </authorList>
    </citation>
    <scope>IDENTIFICATION</scope>
</reference>